<keyword evidence="2" id="KW-0472">Membrane</keyword>
<feature type="transmembrane region" description="Helical" evidence="2">
    <location>
        <begin position="12"/>
        <end position="31"/>
    </location>
</feature>
<organism evidence="3 4">
    <name type="scientific">Colletotrichum incanum</name>
    <name type="common">Soybean anthracnose fungus</name>
    <dbReference type="NCBI Taxonomy" id="1573173"/>
    <lineage>
        <taxon>Eukaryota</taxon>
        <taxon>Fungi</taxon>
        <taxon>Dikarya</taxon>
        <taxon>Ascomycota</taxon>
        <taxon>Pezizomycotina</taxon>
        <taxon>Sordariomycetes</taxon>
        <taxon>Hypocreomycetidae</taxon>
        <taxon>Glomerellales</taxon>
        <taxon>Glomerellaceae</taxon>
        <taxon>Colletotrichum</taxon>
        <taxon>Colletotrichum spaethianum species complex</taxon>
    </lineage>
</organism>
<feature type="compositionally biased region" description="Gly residues" evidence="1">
    <location>
        <begin position="106"/>
        <end position="115"/>
    </location>
</feature>
<proteinExistence type="predicted"/>
<evidence type="ECO:0000313" key="4">
    <source>
        <dbReference type="Proteomes" id="UP000076584"/>
    </source>
</evidence>
<evidence type="ECO:0000313" key="3">
    <source>
        <dbReference type="EMBL" id="KZL82894.1"/>
    </source>
</evidence>
<dbReference type="Proteomes" id="UP000076584">
    <property type="component" value="Unassembled WGS sequence"/>
</dbReference>
<dbReference type="EMBL" id="LFIW01001260">
    <property type="protein sequence ID" value="KZL82894.1"/>
    <property type="molecule type" value="Genomic_DNA"/>
</dbReference>
<keyword evidence="2" id="KW-1133">Transmembrane helix</keyword>
<accession>A0A167CQD5</accession>
<evidence type="ECO:0000256" key="1">
    <source>
        <dbReference type="SAM" id="MobiDB-lite"/>
    </source>
</evidence>
<keyword evidence="4" id="KW-1185">Reference proteome</keyword>
<gene>
    <name evidence="3" type="ORF">CI238_11998</name>
</gene>
<dbReference type="AlphaFoldDB" id="A0A167CQD5"/>
<protein>
    <submittedName>
        <fullName evidence="3">Uncharacterized protein</fullName>
    </submittedName>
</protein>
<evidence type="ECO:0000256" key="2">
    <source>
        <dbReference type="SAM" id="Phobius"/>
    </source>
</evidence>
<keyword evidence="2" id="KW-0812">Transmembrane</keyword>
<reference evidence="3 4" key="1">
    <citation type="submission" date="2015-06" db="EMBL/GenBank/DDBJ databases">
        <title>Survival trade-offs in plant roots during colonization by closely related pathogenic and mutualistic fungi.</title>
        <authorList>
            <person name="Hacquard S."/>
            <person name="Kracher B."/>
            <person name="Hiruma K."/>
            <person name="Weinman A."/>
            <person name="Muench P."/>
            <person name="Garrido Oter R."/>
            <person name="Ver Loren van Themaat E."/>
            <person name="Dallerey J.-F."/>
            <person name="Damm U."/>
            <person name="Henrissat B."/>
            <person name="Lespinet O."/>
            <person name="Thon M."/>
            <person name="Kemen E."/>
            <person name="McHardy A.C."/>
            <person name="Schulze-Lefert P."/>
            <person name="O'Connell R.J."/>
        </authorList>
    </citation>
    <scope>NUCLEOTIDE SEQUENCE [LARGE SCALE GENOMIC DNA]</scope>
    <source>
        <strain evidence="3 4">MAFF 238704</strain>
    </source>
</reference>
<name>A0A167CQD5_COLIC</name>
<feature type="region of interest" description="Disordered" evidence="1">
    <location>
        <begin position="106"/>
        <end position="153"/>
    </location>
</feature>
<comment type="caution">
    <text evidence="3">The sequence shown here is derived from an EMBL/GenBank/DDBJ whole genome shotgun (WGS) entry which is preliminary data.</text>
</comment>
<sequence>MTPGSFENTLSFAVAMTVAITSTTSLVKTIIGFNSRARTLRLLREDLEGLGLCRSRGLFSWLSNFYFFKKSLLANTQLEGGQSGCRLKITTVHYYDTQDMYRDEGGGAFWEGGGSNPPTRSRGLASGRQKLGNAAAAEKPQCQRPGVQESSSR</sequence>